<proteinExistence type="predicted"/>
<gene>
    <name evidence="2" type="ORF">FBF48_09510</name>
</gene>
<protein>
    <submittedName>
        <fullName evidence="2">Class IIb bacteriocin, lactobin A/cerein 7B family</fullName>
    </submittedName>
</protein>
<keyword evidence="1" id="KW-0472">Membrane</keyword>
<keyword evidence="1" id="KW-1133">Transmembrane helix</keyword>
<name>A0AAX2V0K0_STRSL</name>
<accession>A0AAX2V0K0</accession>
<feature type="transmembrane region" description="Helical" evidence="1">
    <location>
        <begin position="20"/>
        <end position="42"/>
    </location>
</feature>
<keyword evidence="1" id="KW-0812">Transmembrane</keyword>
<evidence type="ECO:0000256" key="1">
    <source>
        <dbReference type="SAM" id="Phobius"/>
    </source>
</evidence>
<reference evidence="2 3" key="1">
    <citation type="submission" date="2019-06" db="EMBL/GenBank/DDBJ databases">
        <title>Genome Announcement To Ensure Probiotic Safety of Streptococcus salivarius UBSS01.</title>
        <authorList>
            <person name="Sulthana A."/>
            <person name="Lakshmi S.G."/>
            <person name="Madempudi R.S."/>
        </authorList>
    </citation>
    <scope>NUCLEOTIDE SEQUENCE [LARGE SCALE GENOMIC DNA]</scope>
    <source>
        <strain evidence="2 3">UBSS01</strain>
    </source>
</reference>
<evidence type="ECO:0000313" key="3">
    <source>
        <dbReference type="Proteomes" id="UP000308186"/>
    </source>
</evidence>
<dbReference type="NCBIfam" id="TIGR01847">
    <property type="entry name" value="bacteriocin_sig"/>
    <property type="match status" value="1"/>
</dbReference>
<dbReference type="RefSeq" id="WP_013989906.1">
    <property type="nucleotide sequence ID" value="NZ_CACRUJ010000018.1"/>
</dbReference>
<evidence type="ECO:0000313" key="2">
    <source>
        <dbReference type="EMBL" id="TNF66189.1"/>
    </source>
</evidence>
<dbReference type="InterPro" id="IPR023991">
    <property type="entry name" value="Bacteriocin_IIb_lactobn/cerein"/>
</dbReference>
<dbReference type="AlphaFoldDB" id="A0AAX2V0K0"/>
<dbReference type="Proteomes" id="UP000308186">
    <property type="component" value="Unassembled WGS sequence"/>
</dbReference>
<dbReference type="EMBL" id="VDCW01000014">
    <property type="protein sequence ID" value="TNF66189.1"/>
    <property type="molecule type" value="Genomic_DNA"/>
</dbReference>
<organism evidence="2 3">
    <name type="scientific">Streptococcus salivarius</name>
    <dbReference type="NCBI Taxonomy" id="1304"/>
    <lineage>
        <taxon>Bacteria</taxon>
        <taxon>Bacillati</taxon>
        <taxon>Bacillota</taxon>
        <taxon>Bacilli</taxon>
        <taxon>Lactobacillales</taxon>
        <taxon>Streptococcaceae</taxon>
        <taxon>Streptococcus</taxon>
    </lineage>
</organism>
<comment type="caution">
    <text evidence="2">The sequence shown here is derived from an EMBL/GenBank/DDBJ whole genome shotgun (WGS) entry which is preliminary data.</text>
</comment>
<dbReference type="NCBIfam" id="TIGR03949">
    <property type="entry name" value="bact_IIb_cerein"/>
    <property type="match status" value="1"/>
</dbReference>
<dbReference type="InterPro" id="IPR010133">
    <property type="entry name" value="Bacteriocin_signal_seq"/>
</dbReference>
<sequence length="51" mass="5447">MSKKYELSKKELQEIQGGVAPIMVAIGLGSLAVASFSSGYKFGTDLARRGR</sequence>